<name>A0ABW5H2L7_9PSEU</name>
<reference evidence="2" key="1">
    <citation type="journal article" date="2019" name="Int. J. Syst. Evol. Microbiol.">
        <title>The Global Catalogue of Microorganisms (GCM) 10K type strain sequencing project: providing services to taxonomists for standard genome sequencing and annotation.</title>
        <authorList>
            <consortium name="The Broad Institute Genomics Platform"/>
            <consortium name="The Broad Institute Genome Sequencing Center for Infectious Disease"/>
            <person name="Wu L."/>
            <person name="Ma J."/>
        </authorList>
    </citation>
    <scope>NUCLEOTIDE SEQUENCE [LARGE SCALE GENOMIC DNA]</scope>
    <source>
        <strain evidence="2">CGMCC 4.7641</strain>
    </source>
</reference>
<proteinExistence type="predicted"/>
<evidence type="ECO:0000313" key="2">
    <source>
        <dbReference type="Proteomes" id="UP001597483"/>
    </source>
</evidence>
<gene>
    <name evidence="1" type="ORF">ACFSVL_06245</name>
</gene>
<dbReference type="RefSeq" id="WP_378302033.1">
    <property type="nucleotide sequence ID" value="NZ_JBHUKS010000004.1"/>
</dbReference>
<sequence length="52" mass="5476">MLVTLPAVVKFATPEYVLAIVPAAETVWATFARRTGVVRVCACAVELAGENA</sequence>
<accession>A0ABW5H2L7</accession>
<keyword evidence="2" id="KW-1185">Reference proteome</keyword>
<evidence type="ECO:0000313" key="1">
    <source>
        <dbReference type="EMBL" id="MFD2466984.1"/>
    </source>
</evidence>
<organism evidence="1 2">
    <name type="scientific">Amycolatopsis silviterrae</name>
    <dbReference type="NCBI Taxonomy" id="1656914"/>
    <lineage>
        <taxon>Bacteria</taxon>
        <taxon>Bacillati</taxon>
        <taxon>Actinomycetota</taxon>
        <taxon>Actinomycetes</taxon>
        <taxon>Pseudonocardiales</taxon>
        <taxon>Pseudonocardiaceae</taxon>
        <taxon>Amycolatopsis</taxon>
    </lineage>
</organism>
<comment type="caution">
    <text evidence="1">The sequence shown here is derived from an EMBL/GenBank/DDBJ whole genome shotgun (WGS) entry which is preliminary data.</text>
</comment>
<dbReference type="EMBL" id="JBHUKS010000004">
    <property type="protein sequence ID" value="MFD2466984.1"/>
    <property type="molecule type" value="Genomic_DNA"/>
</dbReference>
<dbReference type="Proteomes" id="UP001597483">
    <property type="component" value="Unassembled WGS sequence"/>
</dbReference>
<protein>
    <submittedName>
        <fullName evidence="1">Uncharacterized protein</fullName>
    </submittedName>
</protein>